<evidence type="ECO:0000256" key="1">
    <source>
        <dbReference type="ARBA" id="ARBA00007634"/>
    </source>
</evidence>
<dbReference type="InterPro" id="IPR002583">
    <property type="entry name" value="Ribosomal_bS20"/>
</dbReference>
<keyword evidence="2 7" id="KW-0699">rRNA-binding</keyword>
<evidence type="ECO:0000256" key="7">
    <source>
        <dbReference type="HAMAP-Rule" id="MF_00500"/>
    </source>
</evidence>
<dbReference type="eggNOG" id="COG0268">
    <property type="taxonomic scope" value="Bacteria"/>
</dbReference>
<organism evidence="8 9">
    <name type="scientific">Weissella oryzae (strain DSM 25784 / JCM 18191 / LMG 30913 / SG25)</name>
    <dbReference type="NCBI Taxonomy" id="1329250"/>
    <lineage>
        <taxon>Bacteria</taxon>
        <taxon>Bacillati</taxon>
        <taxon>Bacillota</taxon>
        <taxon>Bacilli</taxon>
        <taxon>Lactobacillales</taxon>
        <taxon>Lactobacillaceae</taxon>
        <taxon>Weissella</taxon>
    </lineage>
</organism>
<dbReference type="GO" id="GO:0005829">
    <property type="term" value="C:cytosol"/>
    <property type="evidence" value="ECO:0007669"/>
    <property type="project" value="TreeGrafter"/>
</dbReference>
<dbReference type="AlphaFoldDB" id="A0A069CV07"/>
<dbReference type="OrthoDB" id="9808392at2"/>
<dbReference type="GO" id="GO:0006412">
    <property type="term" value="P:translation"/>
    <property type="evidence" value="ECO:0007669"/>
    <property type="project" value="UniProtKB-UniRule"/>
</dbReference>
<evidence type="ECO:0000256" key="6">
    <source>
        <dbReference type="ARBA" id="ARBA00035136"/>
    </source>
</evidence>
<evidence type="ECO:0000256" key="3">
    <source>
        <dbReference type="ARBA" id="ARBA00022884"/>
    </source>
</evidence>
<evidence type="ECO:0000313" key="8">
    <source>
        <dbReference type="EMBL" id="GAK31274.1"/>
    </source>
</evidence>
<sequence length="84" mass="9372">MPIIESSIQRARLNTIQRERNISQLSAYRTEVKKFRKAVEAGSDNLQELFVNATSAIDRAASKGLIAKNKASRDKSRLAALLNK</sequence>
<keyword evidence="9" id="KW-1185">Reference proteome</keyword>
<dbReference type="RefSeq" id="WP_027699278.1">
    <property type="nucleotide sequence ID" value="NZ_DF820491.1"/>
</dbReference>
<protein>
    <recommendedName>
        <fullName evidence="6 7">Small ribosomal subunit protein bS20</fullName>
    </recommendedName>
</protein>
<dbReference type="NCBIfam" id="TIGR00029">
    <property type="entry name" value="S20"/>
    <property type="match status" value="1"/>
</dbReference>
<dbReference type="Gene3D" id="1.20.58.110">
    <property type="entry name" value="Ribosomal protein S20"/>
    <property type="match status" value="1"/>
</dbReference>
<dbReference type="PANTHER" id="PTHR33398">
    <property type="entry name" value="30S RIBOSOMAL PROTEIN S20"/>
    <property type="match status" value="1"/>
</dbReference>
<dbReference type="SUPFAM" id="SSF46992">
    <property type="entry name" value="Ribosomal protein S20"/>
    <property type="match status" value="1"/>
</dbReference>
<keyword evidence="4 7" id="KW-0689">Ribosomal protein</keyword>
<reference evidence="9" key="1">
    <citation type="journal article" date="2014" name="Genome Announc.">
        <title>Draft genome sequence of Weissella oryzae SG25T, isolated from fermented rice grains.</title>
        <authorList>
            <person name="Tanizawa Y."/>
            <person name="Fujisawa T."/>
            <person name="Mochizuki T."/>
            <person name="Kaminuma E."/>
            <person name="Suzuki Y."/>
            <person name="Nakamura Y."/>
            <person name="Tohno M."/>
        </authorList>
    </citation>
    <scope>NUCLEOTIDE SEQUENCE [LARGE SCALE GENOMIC DNA]</scope>
    <source>
        <strain evidence="9">DSM 25784 / JCM 18191 / LMG 30913 / SG25</strain>
    </source>
</reference>
<keyword evidence="3 7" id="KW-0694">RNA-binding</keyword>
<accession>A0A069CV07</accession>
<dbReference type="HAMAP" id="MF_00500">
    <property type="entry name" value="Ribosomal_bS20"/>
    <property type="match status" value="1"/>
</dbReference>
<dbReference type="PANTHER" id="PTHR33398:SF1">
    <property type="entry name" value="SMALL RIBOSOMAL SUBUNIT PROTEIN BS20C"/>
    <property type="match status" value="1"/>
</dbReference>
<proteinExistence type="inferred from homology"/>
<dbReference type="GO" id="GO:0003735">
    <property type="term" value="F:structural constituent of ribosome"/>
    <property type="evidence" value="ECO:0007669"/>
    <property type="project" value="InterPro"/>
</dbReference>
<dbReference type="EMBL" id="DF820491">
    <property type="protein sequence ID" value="GAK31274.1"/>
    <property type="molecule type" value="Genomic_DNA"/>
</dbReference>
<gene>
    <name evidence="7 8" type="primary">rpsT</name>
    <name evidence="8" type="ORF">WOSG25_081070</name>
</gene>
<keyword evidence="5 7" id="KW-0687">Ribonucleoprotein</keyword>
<dbReference type="GO" id="GO:0070181">
    <property type="term" value="F:small ribosomal subunit rRNA binding"/>
    <property type="evidence" value="ECO:0007669"/>
    <property type="project" value="TreeGrafter"/>
</dbReference>
<dbReference type="STRING" id="1329250.WOSG25_081070"/>
<evidence type="ECO:0000256" key="2">
    <source>
        <dbReference type="ARBA" id="ARBA00022730"/>
    </source>
</evidence>
<dbReference type="InterPro" id="IPR036510">
    <property type="entry name" value="Ribosomal_bS20_sf"/>
</dbReference>
<dbReference type="GO" id="GO:0015935">
    <property type="term" value="C:small ribosomal subunit"/>
    <property type="evidence" value="ECO:0007669"/>
    <property type="project" value="TreeGrafter"/>
</dbReference>
<evidence type="ECO:0000256" key="4">
    <source>
        <dbReference type="ARBA" id="ARBA00022980"/>
    </source>
</evidence>
<dbReference type="Proteomes" id="UP000030643">
    <property type="component" value="Unassembled WGS sequence"/>
</dbReference>
<comment type="function">
    <text evidence="7">Binds directly to 16S ribosomal RNA.</text>
</comment>
<comment type="similarity">
    <text evidence="1 7">Belongs to the bacterial ribosomal protein bS20 family.</text>
</comment>
<name>A0A069CV07_WEIOS</name>
<evidence type="ECO:0000256" key="5">
    <source>
        <dbReference type="ARBA" id="ARBA00023274"/>
    </source>
</evidence>
<dbReference type="Pfam" id="PF01649">
    <property type="entry name" value="Ribosomal_S20p"/>
    <property type="match status" value="1"/>
</dbReference>
<evidence type="ECO:0000313" key="9">
    <source>
        <dbReference type="Proteomes" id="UP000030643"/>
    </source>
</evidence>